<dbReference type="Proteomes" id="UP000381093">
    <property type="component" value="Unassembled WGS sequence"/>
</dbReference>
<evidence type="ECO:0000313" key="1">
    <source>
        <dbReference type="EMBL" id="VVO24432.1"/>
    </source>
</evidence>
<reference evidence="1 2" key="1">
    <citation type="submission" date="2019-09" db="EMBL/GenBank/DDBJ databases">
        <authorList>
            <person name="Chandra G."/>
            <person name="Truman W A."/>
        </authorList>
    </citation>
    <scope>NUCLEOTIDE SEQUENCE [LARGE SCALE GENOMIC DNA]</scope>
    <source>
        <strain evidence="1">PS710</strain>
    </source>
</reference>
<proteinExistence type="predicted"/>
<name>A0A5E7ECR2_PSEFL</name>
<protein>
    <submittedName>
        <fullName evidence="1">Uncharacterized protein</fullName>
    </submittedName>
</protein>
<gene>
    <name evidence="1" type="ORF">PS710_04507</name>
</gene>
<accession>A0A5E7ECR2</accession>
<dbReference type="EMBL" id="CABVHW010000018">
    <property type="protein sequence ID" value="VVO24432.1"/>
    <property type="molecule type" value="Genomic_DNA"/>
</dbReference>
<dbReference type="AlphaFoldDB" id="A0A5E7ECR2"/>
<evidence type="ECO:0000313" key="2">
    <source>
        <dbReference type="Proteomes" id="UP000381093"/>
    </source>
</evidence>
<dbReference type="RefSeq" id="WP_150766452.1">
    <property type="nucleotide sequence ID" value="NZ_CABVHW010000018.1"/>
</dbReference>
<sequence>MQILKVKIIGTRPLLIHADVFADPLNKLTKAHKILTAKRKKSDEDYELIARSEWRGGLYFAEDIGPYLPGINIESSLVAGGKLSKLGTQLKRSVEIMDTRCPIIYEGPRTVEGLWDEAFYDARSVKVGTARITRYRPLFREWSTTCEIAFDQESIDRAQVLKCLEDAGQYCGVGDYRPKFGRFKVEVLE</sequence>
<organism evidence="1 2">
    <name type="scientific">Pseudomonas fluorescens</name>
    <dbReference type="NCBI Taxonomy" id="294"/>
    <lineage>
        <taxon>Bacteria</taxon>
        <taxon>Pseudomonadati</taxon>
        <taxon>Pseudomonadota</taxon>
        <taxon>Gammaproteobacteria</taxon>
        <taxon>Pseudomonadales</taxon>
        <taxon>Pseudomonadaceae</taxon>
        <taxon>Pseudomonas</taxon>
    </lineage>
</organism>